<dbReference type="PANTHER" id="PTHR43671">
    <property type="entry name" value="SERINE/THREONINE-PROTEIN KINASE NEK"/>
    <property type="match status" value="1"/>
</dbReference>
<dbReference type="EC" id="2.7.11.1" evidence="1"/>
<evidence type="ECO:0000259" key="9">
    <source>
        <dbReference type="PROSITE" id="PS50011"/>
    </source>
</evidence>
<dbReference type="OMA" id="MEEWIHA"/>
<dbReference type="SMART" id="SM00220">
    <property type="entry name" value="S_TKc"/>
    <property type="match status" value="1"/>
</dbReference>
<gene>
    <name evidence="10" type="primary">Dper\GL14384</name>
    <name evidence="10" type="ORF">Dper_GL14384</name>
</gene>
<evidence type="ECO:0000256" key="1">
    <source>
        <dbReference type="ARBA" id="ARBA00012513"/>
    </source>
</evidence>
<keyword evidence="6" id="KW-0067">ATP-binding</keyword>
<dbReference type="GO" id="GO:0004674">
    <property type="term" value="F:protein serine/threonine kinase activity"/>
    <property type="evidence" value="ECO:0007669"/>
    <property type="project" value="UniProtKB-KW"/>
</dbReference>
<evidence type="ECO:0000256" key="4">
    <source>
        <dbReference type="ARBA" id="ARBA00022741"/>
    </source>
</evidence>
<dbReference type="SUPFAM" id="SSF56112">
    <property type="entry name" value="Protein kinase-like (PK-like)"/>
    <property type="match status" value="1"/>
</dbReference>
<dbReference type="Proteomes" id="UP000008744">
    <property type="component" value="Unassembled WGS sequence"/>
</dbReference>
<accession>B4GTM8</accession>
<dbReference type="PANTHER" id="PTHR43671:SF98">
    <property type="entry name" value="SERINE_THREONINE-PROTEIN KINASE NEK11"/>
    <property type="match status" value="1"/>
</dbReference>
<sequence>MNLGDPMLRAVRVLGQGTFGRVFLCLQHEGSRQQRQVCVKRIIVRNPKTELSLIKEEIADFGISNVHAPSKQHLAGVGTPLYMAPEVMSGNGKVDYKSDIWSLGLVLYELCVGRSPFVALIDPGATPQQVHTVVVTLTRPKLDCQLIRRLHNSTWSRICELMVVYEQERRICVPDIFRLDPCITSFLYKQYFNYNYN</sequence>
<keyword evidence="11" id="KW-1185">Reference proteome</keyword>
<keyword evidence="5" id="KW-0418">Kinase</keyword>
<dbReference type="PROSITE" id="PS50011">
    <property type="entry name" value="PROTEIN_KINASE_DOM"/>
    <property type="match status" value="1"/>
</dbReference>
<dbReference type="Pfam" id="PF00069">
    <property type="entry name" value="Pkinase"/>
    <property type="match status" value="1"/>
</dbReference>
<dbReference type="InterPro" id="IPR011009">
    <property type="entry name" value="Kinase-like_dom_sf"/>
</dbReference>
<dbReference type="STRING" id="7234.B4GTM8"/>
<dbReference type="HOGENOM" id="CLU_000288_63_23_1"/>
<dbReference type="OrthoDB" id="248923at2759"/>
<evidence type="ECO:0000313" key="11">
    <source>
        <dbReference type="Proteomes" id="UP000008744"/>
    </source>
</evidence>
<comment type="catalytic activity">
    <reaction evidence="8">
        <text>L-seryl-[protein] + ATP = O-phospho-L-seryl-[protein] + ADP + H(+)</text>
        <dbReference type="Rhea" id="RHEA:17989"/>
        <dbReference type="Rhea" id="RHEA-COMP:9863"/>
        <dbReference type="Rhea" id="RHEA-COMP:11604"/>
        <dbReference type="ChEBI" id="CHEBI:15378"/>
        <dbReference type="ChEBI" id="CHEBI:29999"/>
        <dbReference type="ChEBI" id="CHEBI:30616"/>
        <dbReference type="ChEBI" id="CHEBI:83421"/>
        <dbReference type="ChEBI" id="CHEBI:456216"/>
        <dbReference type="EC" id="2.7.11.1"/>
    </reaction>
</comment>
<name>B4GTM8_DROPE</name>
<protein>
    <recommendedName>
        <fullName evidence="1">non-specific serine/threonine protein kinase</fullName>
        <ecNumber evidence="1">2.7.11.1</ecNumber>
    </recommendedName>
</protein>
<dbReference type="eggNOG" id="KOG0583">
    <property type="taxonomic scope" value="Eukaryota"/>
</dbReference>
<evidence type="ECO:0000256" key="5">
    <source>
        <dbReference type="ARBA" id="ARBA00022777"/>
    </source>
</evidence>
<keyword evidence="4" id="KW-0547">Nucleotide-binding</keyword>
<evidence type="ECO:0000256" key="7">
    <source>
        <dbReference type="ARBA" id="ARBA00047899"/>
    </source>
</evidence>
<organism evidence="11">
    <name type="scientific">Drosophila persimilis</name>
    <name type="common">Fruit fly</name>
    <dbReference type="NCBI Taxonomy" id="7234"/>
    <lineage>
        <taxon>Eukaryota</taxon>
        <taxon>Metazoa</taxon>
        <taxon>Ecdysozoa</taxon>
        <taxon>Arthropoda</taxon>
        <taxon>Hexapoda</taxon>
        <taxon>Insecta</taxon>
        <taxon>Pterygota</taxon>
        <taxon>Neoptera</taxon>
        <taxon>Endopterygota</taxon>
        <taxon>Diptera</taxon>
        <taxon>Brachycera</taxon>
        <taxon>Muscomorpha</taxon>
        <taxon>Ephydroidea</taxon>
        <taxon>Drosophilidae</taxon>
        <taxon>Drosophila</taxon>
        <taxon>Sophophora</taxon>
    </lineage>
</organism>
<dbReference type="SMR" id="B4GTM8"/>
<evidence type="ECO:0000313" key="10">
    <source>
        <dbReference type="EMBL" id="EDW25898.1"/>
    </source>
</evidence>
<reference evidence="10 11" key="1">
    <citation type="journal article" date="2007" name="Nature">
        <title>Evolution of genes and genomes on the Drosophila phylogeny.</title>
        <authorList>
            <consortium name="Drosophila 12 Genomes Consortium"/>
            <person name="Clark A.G."/>
            <person name="Eisen M.B."/>
            <person name="Smith D.R."/>
            <person name="Bergman C.M."/>
            <person name="Oliver B."/>
            <person name="Markow T.A."/>
            <person name="Kaufman T.C."/>
            <person name="Kellis M."/>
            <person name="Gelbart W."/>
            <person name="Iyer V.N."/>
            <person name="Pollard D.A."/>
            <person name="Sackton T.B."/>
            <person name="Larracuente A.M."/>
            <person name="Singh N.D."/>
            <person name="Abad J.P."/>
            <person name="Abt D.N."/>
            <person name="Adryan B."/>
            <person name="Aguade M."/>
            <person name="Akashi H."/>
            <person name="Anderson W.W."/>
            <person name="Aquadro C.F."/>
            <person name="Ardell D.H."/>
            <person name="Arguello R."/>
            <person name="Artieri C.G."/>
            <person name="Barbash D.A."/>
            <person name="Barker D."/>
            <person name="Barsanti P."/>
            <person name="Batterham P."/>
            <person name="Batzoglou S."/>
            <person name="Begun D."/>
            <person name="Bhutkar A."/>
            <person name="Blanco E."/>
            <person name="Bosak S.A."/>
            <person name="Bradley R.K."/>
            <person name="Brand A.D."/>
            <person name="Brent M.R."/>
            <person name="Brooks A.N."/>
            <person name="Brown R.H."/>
            <person name="Butlin R.K."/>
            <person name="Caggese C."/>
            <person name="Calvi B.R."/>
            <person name="Bernardo de Carvalho A."/>
            <person name="Caspi A."/>
            <person name="Castrezana S."/>
            <person name="Celniker S.E."/>
            <person name="Chang J.L."/>
            <person name="Chapple C."/>
            <person name="Chatterji S."/>
            <person name="Chinwalla A."/>
            <person name="Civetta A."/>
            <person name="Clifton S.W."/>
            <person name="Comeron J.M."/>
            <person name="Costello J.C."/>
            <person name="Coyne J.A."/>
            <person name="Daub J."/>
            <person name="David R.G."/>
            <person name="Delcher A.L."/>
            <person name="Delehaunty K."/>
            <person name="Do C.B."/>
            <person name="Ebling H."/>
            <person name="Edwards K."/>
            <person name="Eickbush T."/>
            <person name="Evans J.D."/>
            <person name="Filipski A."/>
            <person name="Findeiss S."/>
            <person name="Freyhult E."/>
            <person name="Fulton L."/>
            <person name="Fulton R."/>
            <person name="Garcia A.C."/>
            <person name="Gardiner A."/>
            <person name="Garfield D.A."/>
            <person name="Garvin B.E."/>
            <person name="Gibson G."/>
            <person name="Gilbert D."/>
            <person name="Gnerre S."/>
            <person name="Godfrey J."/>
            <person name="Good R."/>
            <person name="Gotea V."/>
            <person name="Gravely B."/>
            <person name="Greenberg A.J."/>
            <person name="Griffiths-Jones S."/>
            <person name="Gross S."/>
            <person name="Guigo R."/>
            <person name="Gustafson E.A."/>
            <person name="Haerty W."/>
            <person name="Hahn M.W."/>
            <person name="Halligan D.L."/>
            <person name="Halpern A.L."/>
            <person name="Halter G.M."/>
            <person name="Han M.V."/>
            <person name="Heger A."/>
            <person name="Hillier L."/>
            <person name="Hinrichs A.S."/>
            <person name="Holmes I."/>
            <person name="Hoskins R.A."/>
            <person name="Hubisz M.J."/>
            <person name="Hultmark D."/>
            <person name="Huntley M.A."/>
            <person name="Jaffe D.B."/>
            <person name="Jagadeeshan S."/>
            <person name="Jeck W.R."/>
            <person name="Johnson J."/>
            <person name="Jones C.D."/>
            <person name="Jordan W.C."/>
            <person name="Karpen G.H."/>
            <person name="Kataoka E."/>
            <person name="Keightley P.D."/>
            <person name="Kheradpour P."/>
            <person name="Kirkness E.F."/>
            <person name="Koerich L.B."/>
            <person name="Kristiansen K."/>
            <person name="Kudrna D."/>
            <person name="Kulathinal R.J."/>
            <person name="Kumar S."/>
            <person name="Kwok R."/>
            <person name="Lander E."/>
            <person name="Langley C.H."/>
            <person name="Lapoint R."/>
            <person name="Lazzaro B.P."/>
            <person name="Lee S.J."/>
            <person name="Levesque L."/>
            <person name="Li R."/>
            <person name="Lin C.F."/>
            <person name="Lin M.F."/>
            <person name="Lindblad-Toh K."/>
            <person name="Llopart A."/>
            <person name="Long M."/>
            <person name="Low L."/>
            <person name="Lozovsky E."/>
            <person name="Lu J."/>
            <person name="Luo M."/>
            <person name="Machado C.A."/>
            <person name="Makalowski W."/>
            <person name="Marzo M."/>
            <person name="Matsuda M."/>
            <person name="Matzkin L."/>
            <person name="McAllister B."/>
            <person name="McBride C.S."/>
            <person name="McKernan B."/>
            <person name="McKernan K."/>
            <person name="Mendez-Lago M."/>
            <person name="Minx P."/>
            <person name="Mollenhauer M.U."/>
            <person name="Montooth K."/>
            <person name="Mount S.M."/>
            <person name="Mu X."/>
            <person name="Myers E."/>
            <person name="Negre B."/>
            <person name="Newfeld S."/>
            <person name="Nielsen R."/>
            <person name="Noor M.A."/>
            <person name="O'Grady P."/>
            <person name="Pachter L."/>
            <person name="Papaceit M."/>
            <person name="Parisi M.J."/>
            <person name="Parisi M."/>
            <person name="Parts L."/>
            <person name="Pedersen J.S."/>
            <person name="Pesole G."/>
            <person name="Phillippy A.M."/>
            <person name="Ponting C.P."/>
            <person name="Pop M."/>
            <person name="Porcelli D."/>
            <person name="Powell J.R."/>
            <person name="Prohaska S."/>
            <person name="Pruitt K."/>
            <person name="Puig M."/>
            <person name="Quesneville H."/>
            <person name="Ram K.R."/>
            <person name="Rand D."/>
            <person name="Rasmussen M.D."/>
            <person name="Reed L.K."/>
            <person name="Reenan R."/>
            <person name="Reily A."/>
            <person name="Remington K.A."/>
            <person name="Rieger T.T."/>
            <person name="Ritchie M.G."/>
            <person name="Robin C."/>
            <person name="Rogers Y.H."/>
            <person name="Rohde C."/>
            <person name="Rozas J."/>
            <person name="Rubenfield M.J."/>
            <person name="Ruiz A."/>
            <person name="Russo S."/>
            <person name="Salzberg S.L."/>
            <person name="Sanchez-Gracia A."/>
            <person name="Saranga D.J."/>
            <person name="Sato H."/>
            <person name="Schaeffer S.W."/>
            <person name="Schatz M.C."/>
            <person name="Schlenke T."/>
            <person name="Schwartz R."/>
            <person name="Segarra C."/>
            <person name="Singh R.S."/>
            <person name="Sirot L."/>
            <person name="Sirota M."/>
            <person name="Sisneros N.B."/>
            <person name="Smith C.D."/>
            <person name="Smith T.F."/>
            <person name="Spieth J."/>
            <person name="Stage D.E."/>
            <person name="Stark A."/>
            <person name="Stephan W."/>
            <person name="Strausberg R.L."/>
            <person name="Strempel S."/>
            <person name="Sturgill D."/>
            <person name="Sutton G."/>
            <person name="Sutton G.G."/>
            <person name="Tao W."/>
            <person name="Teichmann S."/>
            <person name="Tobari Y.N."/>
            <person name="Tomimura Y."/>
            <person name="Tsolas J.M."/>
            <person name="Valente V.L."/>
            <person name="Venter E."/>
            <person name="Venter J.C."/>
            <person name="Vicario S."/>
            <person name="Vieira F.G."/>
            <person name="Vilella A.J."/>
            <person name="Villasante A."/>
            <person name="Walenz B."/>
            <person name="Wang J."/>
            <person name="Wasserman M."/>
            <person name="Watts T."/>
            <person name="Wilson D."/>
            <person name="Wilson R.K."/>
            <person name="Wing R.A."/>
            <person name="Wolfner M.F."/>
            <person name="Wong A."/>
            <person name="Wong G.K."/>
            <person name="Wu C.I."/>
            <person name="Wu G."/>
            <person name="Yamamoto D."/>
            <person name="Yang H.P."/>
            <person name="Yang S.P."/>
            <person name="Yorke J.A."/>
            <person name="Yoshida K."/>
            <person name="Zdobnov E."/>
            <person name="Zhang P."/>
            <person name="Zhang Y."/>
            <person name="Zimin A.V."/>
            <person name="Baldwin J."/>
            <person name="Abdouelleil A."/>
            <person name="Abdulkadir J."/>
            <person name="Abebe A."/>
            <person name="Abera B."/>
            <person name="Abreu J."/>
            <person name="Acer S.C."/>
            <person name="Aftuck L."/>
            <person name="Alexander A."/>
            <person name="An P."/>
            <person name="Anderson E."/>
            <person name="Anderson S."/>
            <person name="Arachi H."/>
            <person name="Azer M."/>
            <person name="Bachantsang P."/>
            <person name="Barry A."/>
            <person name="Bayul T."/>
            <person name="Berlin A."/>
            <person name="Bessette D."/>
            <person name="Bloom T."/>
            <person name="Blye J."/>
            <person name="Boguslavskiy L."/>
            <person name="Bonnet C."/>
            <person name="Boukhgalter B."/>
            <person name="Bourzgui I."/>
            <person name="Brown A."/>
            <person name="Cahill P."/>
            <person name="Channer S."/>
            <person name="Cheshatsang Y."/>
            <person name="Chuda L."/>
            <person name="Citroen M."/>
            <person name="Collymore A."/>
            <person name="Cooke P."/>
            <person name="Costello M."/>
            <person name="D'Aco K."/>
            <person name="Daza R."/>
            <person name="De Haan G."/>
            <person name="DeGray S."/>
            <person name="DeMaso C."/>
            <person name="Dhargay N."/>
            <person name="Dooley K."/>
            <person name="Dooley E."/>
            <person name="Doricent M."/>
            <person name="Dorje P."/>
            <person name="Dorjee K."/>
            <person name="Dupes A."/>
            <person name="Elong R."/>
            <person name="Falk J."/>
            <person name="Farina A."/>
            <person name="Faro S."/>
            <person name="Ferguson D."/>
            <person name="Fisher S."/>
            <person name="Foley C.D."/>
            <person name="Franke A."/>
            <person name="Friedrich D."/>
            <person name="Gadbois L."/>
            <person name="Gearin G."/>
            <person name="Gearin C.R."/>
            <person name="Giannoukos G."/>
            <person name="Goode T."/>
            <person name="Graham J."/>
            <person name="Grandbois E."/>
            <person name="Grewal S."/>
            <person name="Gyaltsen K."/>
            <person name="Hafez N."/>
            <person name="Hagos B."/>
            <person name="Hall J."/>
            <person name="Henson C."/>
            <person name="Hollinger A."/>
            <person name="Honan T."/>
            <person name="Huard M.D."/>
            <person name="Hughes L."/>
            <person name="Hurhula B."/>
            <person name="Husby M.E."/>
            <person name="Kamat A."/>
            <person name="Kanga B."/>
            <person name="Kashin S."/>
            <person name="Khazanovich D."/>
            <person name="Kisner P."/>
            <person name="Lance K."/>
            <person name="Lara M."/>
            <person name="Lee W."/>
            <person name="Lennon N."/>
            <person name="Letendre F."/>
            <person name="LeVine R."/>
            <person name="Lipovsky A."/>
            <person name="Liu X."/>
            <person name="Liu J."/>
            <person name="Liu S."/>
            <person name="Lokyitsang T."/>
            <person name="Lokyitsang Y."/>
            <person name="Lubonja R."/>
            <person name="Lui A."/>
            <person name="MacDonald P."/>
            <person name="Magnisalis V."/>
            <person name="Maru K."/>
            <person name="Matthews C."/>
            <person name="McCusker W."/>
            <person name="McDonough S."/>
            <person name="Mehta T."/>
            <person name="Meldrim J."/>
            <person name="Meneus L."/>
            <person name="Mihai O."/>
            <person name="Mihalev A."/>
            <person name="Mihova T."/>
            <person name="Mittelman R."/>
            <person name="Mlenga V."/>
            <person name="Montmayeur A."/>
            <person name="Mulrain L."/>
            <person name="Navidi A."/>
            <person name="Naylor J."/>
            <person name="Negash T."/>
            <person name="Nguyen T."/>
            <person name="Nguyen N."/>
            <person name="Nicol R."/>
            <person name="Norbu C."/>
            <person name="Norbu N."/>
            <person name="Novod N."/>
            <person name="O'Neill B."/>
            <person name="Osman S."/>
            <person name="Markiewicz E."/>
            <person name="Oyono O.L."/>
            <person name="Patti C."/>
            <person name="Phunkhang P."/>
            <person name="Pierre F."/>
            <person name="Priest M."/>
            <person name="Raghuraman S."/>
            <person name="Rege F."/>
            <person name="Reyes R."/>
            <person name="Rise C."/>
            <person name="Rogov P."/>
            <person name="Ross K."/>
            <person name="Ryan E."/>
            <person name="Settipalli S."/>
            <person name="Shea T."/>
            <person name="Sherpa N."/>
            <person name="Shi L."/>
            <person name="Shih D."/>
            <person name="Sparrow T."/>
            <person name="Spaulding J."/>
            <person name="Stalker J."/>
            <person name="Stange-Thomann N."/>
            <person name="Stavropoulos S."/>
            <person name="Stone C."/>
            <person name="Strader C."/>
            <person name="Tesfaye S."/>
            <person name="Thomson T."/>
            <person name="Thoulutsang Y."/>
            <person name="Thoulutsang D."/>
            <person name="Topham K."/>
            <person name="Topping I."/>
            <person name="Tsamla T."/>
            <person name="Vassiliev H."/>
            <person name="Vo A."/>
            <person name="Wangchuk T."/>
            <person name="Wangdi T."/>
            <person name="Weiand M."/>
            <person name="Wilkinson J."/>
            <person name="Wilson A."/>
            <person name="Yadav S."/>
            <person name="Young G."/>
            <person name="Yu Q."/>
            <person name="Zembek L."/>
            <person name="Zhong D."/>
            <person name="Zimmer A."/>
            <person name="Zwirko Z."/>
            <person name="Jaffe D.B."/>
            <person name="Alvarez P."/>
            <person name="Brockman W."/>
            <person name="Butler J."/>
            <person name="Chin C."/>
            <person name="Gnerre S."/>
            <person name="Grabherr M."/>
            <person name="Kleber M."/>
            <person name="Mauceli E."/>
            <person name="MacCallum I."/>
        </authorList>
    </citation>
    <scope>NUCLEOTIDE SEQUENCE [LARGE SCALE GENOMIC DNA]</scope>
    <source>
        <strain evidence="11">MSH-3 / Tucson 14011-0111.49</strain>
    </source>
</reference>
<dbReference type="InterPro" id="IPR050660">
    <property type="entry name" value="NEK_Ser/Thr_kinase"/>
</dbReference>
<proteinExistence type="predicted"/>
<evidence type="ECO:0000256" key="3">
    <source>
        <dbReference type="ARBA" id="ARBA00022679"/>
    </source>
</evidence>
<dbReference type="GO" id="GO:0005524">
    <property type="term" value="F:ATP binding"/>
    <property type="evidence" value="ECO:0007669"/>
    <property type="project" value="UniProtKB-KW"/>
</dbReference>
<keyword evidence="3" id="KW-0808">Transferase</keyword>
<dbReference type="PhylomeDB" id="B4GTM8"/>
<evidence type="ECO:0000256" key="2">
    <source>
        <dbReference type="ARBA" id="ARBA00022527"/>
    </source>
</evidence>
<dbReference type="InterPro" id="IPR000719">
    <property type="entry name" value="Prot_kinase_dom"/>
</dbReference>
<evidence type="ECO:0000256" key="6">
    <source>
        <dbReference type="ARBA" id="ARBA00022840"/>
    </source>
</evidence>
<feature type="domain" description="Protein kinase" evidence="9">
    <location>
        <begin position="1"/>
        <end position="187"/>
    </location>
</feature>
<keyword evidence="2" id="KW-0723">Serine/threonine-protein kinase</keyword>
<dbReference type="AlphaFoldDB" id="B4GTM8"/>
<evidence type="ECO:0000256" key="8">
    <source>
        <dbReference type="ARBA" id="ARBA00048679"/>
    </source>
</evidence>
<dbReference type="EMBL" id="CH479190">
    <property type="protein sequence ID" value="EDW25898.1"/>
    <property type="molecule type" value="Genomic_DNA"/>
</dbReference>
<comment type="catalytic activity">
    <reaction evidence="7">
        <text>L-threonyl-[protein] + ATP = O-phospho-L-threonyl-[protein] + ADP + H(+)</text>
        <dbReference type="Rhea" id="RHEA:46608"/>
        <dbReference type="Rhea" id="RHEA-COMP:11060"/>
        <dbReference type="Rhea" id="RHEA-COMP:11605"/>
        <dbReference type="ChEBI" id="CHEBI:15378"/>
        <dbReference type="ChEBI" id="CHEBI:30013"/>
        <dbReference type="ChEBI" id="CHEBI:30616"/>
        <dbReference type="ChEBI" id="CHEBI:61977"/>
        <dbReference type="ChEBI" id="CHEBI:456216"/>
        <dbReference type="EC" id="2.7.11.1"/>
    </reaction>
</comment>
<dbReference type="Gene3D" id="1.10.510.10">
    <property type="entry name" value="Transferase(Phosphotransferase) domain 1"/>
    <property type="match status" value="1"/>
</dbReference>